<dbReference type="Gene3D" id="1.10.645.10">
    <property type="entry name" value="Cytochrome-c3 Hydrogenase, chain B"/>
    <property type="match status" value="2"/>
</dbReference>
<accession>D5WZY5</accession>
<dbReference type="SUPFAM" id="SSF56762">
    <property type="entry name" value="HydB/Nqo4-like"/>
    <property type="match status" value="1"/>
</dbReference>
<protein>
    <submittedName>
        <fullName evidence="2">Ni,Fe-hydrogenase I large subunit</fullName>
    </submittedName>
</protein>
<dbReference type="BioCyc" id="TINT75379:TINT_RS15445-MONOMER"/>
<dbReference type="EMBL" id="CP002021">
    <property type="protein sequence ID" value="ADG32413.1"/>
    <property type="molecule type" value="Genomic_DNA"/>
</dbReference>
<organism evidence="2">
    <name type="scientific">Thiomonas intermedia (strain K12)</name>
    <name type="common">Thiobacillus intermedius</name>
    <dbReference type="NCBI Taxonomy" id="75379"/>
    <lineage>
        <taxon>Bacteria</taxon>
        <taxon>Pseudomonadati</taxon>
        <taxon>Pseudomonadota</taxon>
        <taxon>Betaproteobacteria</taxon>
        <taxon>Burkholderiales</taxon>
        <taxon>Thiomonas</taxon>
    </lineage>
</organism>
<proteinExistence type="predicted"/>
<sequence length="370" mass="39666">MSAAQQHLHIHLGAPAPGGRAVRIDNRRPVQAMRLFEGRTAAQAVQLLPLLYSLCGHAQHAAARDALRAALPPADMAQRRALHRRVQFETVREHLLQIHRDWPALCDAPPDADELRQIVRRTDAAAADPATLDALVDWVSHHTLGLPPGEFLAFDTIDALRHWARATAEAAAPRWLGALYGCATALPAIELPTLESLPPDAFRTALVADATLHFVSQPTHAGACMETGPAARHRHHPVVRAAAHHGLLGRLAARLVDLCTVLVALKRGDAAAPPPSAAAGLGWVDSARGRLIHHAELDAHQRIAHYRILAPTEWNSHPQGLAAQLLAGIGPGTLDAVQKQARLVVQAIDPCVLSTLKFTTPQAAPEPAHA</sequence>
<evidence type="ECO:0000313" key="2">
    <source>
        <dbReference type="EMBL" id="ADG32413.1"/>
    </source>
</evidence>
<gene>
    <name evidence="2" type="ordered locus">Tint_3084</name>
</gene>
<dbReference type="AlphaFoldDB" id="D5WZY5"/>
<dbReference type="InterPro" id="IPR050867">
    <property type="entry name" value="NiFe/NiFeSe_hydrgnase_LSU"/>
</dbReference>
<dbReference type="eggNOG" id="COG0374">
    <property type="taxonomic scope" value="Bacteria"/>
</dbReference>
<dbReference type="KEGG" id="tin:Tint_3084"/>
<dbReference type="HOGENOM" id="CLU_054514_0_0_4"/>
<feature type="region of interest" description="Disordered" evidence="1">
    <location>
        <begin position="1"/>
        <end position="22"/>
    </location>
</feature>
<dbReference type="STRING" id="75379.Tint_3084"/>
<dbReference type="InterPro" id="IPR029014">
    <property type="entry name" value="NiFe-Hase_large"/>
</dbReference>
<evidence type="ECO:0000256" key="1">
    <source>
        <dbReference type="SAM" id="MobiDB-lite"/>
    </source>
</evidence>
<name>D5WZY5_THIK1</name>
<dbReference type="PANTHER" id="PTHR42958">
    <property type="entry name" value="HYDROGENASE-2 LARGE CHAIN"/>
    <property type="match status" value="1"/>
</dbReference>
<reference evidence="2" key="1">
    <citation type="submission" date="2010-04" db="EMBL/GenBank/DDBJ databases">
        <title>Complete sequence of Thiomonas intermedia K12.</title>
        <authorList>
            <consortium name="US DOE Joint Genome Institute"/>
            <person name="Lucas S."/>
            <person name="Copeland A."/>
            <person name="Lapidus A."/>
            <person name="Cheng J.-F."/>
            <person name="Bruce D."/>
            <person name="Goodwin L."/>
            <person name="Pitluck S."/>
            <person name="Davenport K."/>
            <person name="Detter J.C."/>
            <person name="Han C."/>
            <person name="Tapia R."/>
            <person name="Land M."/>
            <person name="Hauser L."/>
            <person name="Kyrpides N."/>
            <person name="Ovchinnikova G."/>
            <person name="Kerfeld C.A."/>
            <person name="Cannon G.C."/>
            <person name="Heinhorst S."/>
            <person name="Woyke T."/>
        </authorList>
    </citation>
    <scope>NUCLEOTIDE SEQUENCE [LARGE SCALE GENOMIC DNA]</scope>
    <source>
        <strain evidence="2">K12</strain>
    </source>
</reference>
<dbReference type="PANTHER" id="PTHR42958:SF4">
    <property type="entry name" value="HYDROGENASE EXPRESSION_FORMATION PROTEIN HUPK"/>
    <property type="match status" value="1"/>
</dbReference>